<evidence type="ECO:0000313" key="1">
    <source>
        <dbReference type="EMBL" id="KAK7328216.1"/>
    </source>
</evidence>
<protein>
    <submittedName>
        <fullName evidence="1">Uncharacterized protein</fullName>
    </submittedName>
</protein>
<dbReference type="EMBL" id="JAYMYQ010000005">
    <property type="protein sequence ID" value="KAK7328216.1"/>
    <property type="molecule type" value="Genomic_DNA"/>
</dbReference>
<sequence length="78" mass="8952">MVTWQQTKHTIQTHITTNGRLRILRIRNQSTNTPFIEYKASSLTLLRETLLSVATAASAVAPPRNHFPCESRFVRARF</sequence>
<reference evidence="1 2" key="1">
    <citation type="submission" date="2024-01" db="EMBL/GenBank/DDBJ databases">
        <title>The genomes of 5 underutilized Papilionoideae crops provide insights into root nodulation and disease resistanc.</title>
        <authorList>
            <person name="Jiang F."/>
        </authorList>
    </citation>
    <scope>NUCLEOTIDE SEQUENCE [LARGE SCALE GENOMIC DNA]</scope>
    <source>
        <strain evidence="1">LVBAO_FW01</strain>
        <tissue evidence="1">Leaves</tissue>
    </source>
</reference>
<dbReference type="AlphaFoldDB" id="A0AAN9L3C4"/>
<name>A0AAN9L3C4_CANGL</name>
<proteinExistence type="predicted"/>
<comment type="caution">
    <text evidence="1">The sequence shown here is derived from an EMBL/GenBank/DDBJ whole genome shotgun (WGS) entry which is preliminary data.</text>
</comment>
<gene>
    <name evidence="1" type="ORF">VNO77_22318</name>
</gene>
<keyword evidence="2" id="KW-1185">Reference proteome</keyword>
<dbReference type="Proteomes" id="UP001367508">
    <property type="component" value="Unassembled WGS sequence"/>
</dbReference>
<organism evidence="1 2">
    <name type="scientific">Canavalia gladiata</name>
    <name type="common">Sword bean</name>
    <name type="synonym">Dolichos gladiatus</name>
    <dbReference type="NCBI Taxonomy" id="3824"/>
    <lineage>
        <taxon>Eukaryota</taxon>
        <taxon>Viridiplantae</taxon>
        <taxon>Streptophyta</taxon>
        <taxon>Embryophyta</taxon>
        <taxon>Tracheophyta</taxon>
        <taxon>Spermatophyta</taxon>
        <taxon>Magnoliopsida</taxon>
        <taxon>eudicotyledons</taxon>
        <taxon>Gunneridae</taxon>
        <taxon>Pentapetalae</taxon>
        <taxon>rosids</taxon>
        <taxon>fabids</taxon>
        <taxon>Fabales</taxon>
        <taxon>Fabaceae</taxon>
        <taxon>Papilionoideae</taxon>
        <taxon>50 kb inversion clade</taxon>
        <taxon>NPAAA clade</taxon>
        <taxon>indigoferoid/millettioid clade</taxon>
        <taxon>Phaseoleae</taxon>
        <taxon>Canavalia</taxon>
    </lineage>
</organism>
<evidence type="ECO:0000313" key="2">
    <source>
        <dbReference type="Proteomes" id="UP001367508"/>
    </source>
</evidence>
<accession>A0AAN9L3C4</accession>